<sequence length="469" mass="54862">MLFNTFNFWIIFPFIFTLYWIIPSQLNLIKKIFLIVISYLLYINYNAPYAFVLLYITLITYGSAKIIEQTNYKRQLLIIIAAILTLGPLLIFKYYNFISENCNSILSSFGLKFNLSGLNWAIPLGISFFTFQAIGYLWDVYYKRIKPEESFIDYMLFISFFPQIASGPISKASELLPQIKQIKKFNYNQAVKGLQLLLWGMFLKVVIADRLGLYVDTVYNNYMHQSGITCLVASLFYSIQIYGDFAGYSLMAIGIAKTLGFNLINNFQRPYFSISVTDFWRRWHISLSRWLKDYIYIPMGGSRCSRLRNYWNILITFLISGIWHGANWNFIIWGILHGIFQILEKAIGLQKYTGNSKFIKVIRIGVTFILVNFAWIFFKTPSLNDACNIIIKIFTEFNGSIYQTSKTNVLLYLIGILVLLFKDIKDEFYDKQFTFWNRKEIKWIIYLILFAMIIGIGVLDSGQFIYANF</sequence>
<name>A0ABS2EWI7_9BACE</name>
<dbReference type="InterPro" id="IPR028362">
    <property type="entry name" value="AlgI"/>
</dbReference>
<keyword evidence="7" id="KW-0012">Acyltransferase</keyword>
<protein>
    <submittedName>
        <fullName evidence="9">MBOAT family protein</fullName>
    </submittedName>
</protein>
<evidence type="ECO:0000256" key="5">
    <source>
        <dbReference type="ARBA" id="ARBA00022989"/>
    </source>
</evidence>
<evidence type="ECO:0000256" key="1">
    <source>
        <dbReference type="ARBA" id="ARBA00004651"/>
    </source>
</evidence>
<evidence type="ECO:0000256" key="7">
    <source>
        <dbReference type="PIRNR" id="PIRNR016636"/>
    </source>
</evidence>
<dbReference type="InterPro" id="IPR024194">
    <property type="entry name" value="Ac/AlaTfrase_AlgI/DltB"/>
</dbReference>
<keyword evidence="3 7" id="KW-1003">Cell membrane</keyword>
<dbReference type="Pfam" id="PF03062">
    <property type="entry name" value="MBOAT"/>
    <property type="match status" value="1"/>
</dbReference>
<keyword evidence="7" id="KW-0808">Transferase</keyword>
<keyword evidence="6 7" id="KW-0472">Membrane</keyword>
<dbReference type="PIRSF" id="PIRSF016636">
    <property type="entry name" value="AlgI_DltB"/>
    <property type="match status" value="1"/>
</dbReference>
<keyword evidence="5 8" id="KW-1133">Transmembrane helix</keyword>
<evidence type="ECO:0000256" key="3">
    <source>
        <dbReference type="ARBA" id="ARBA00022475"/>
    </source>
</evidence>
<evidence type="ECO:0000313" key="9">
    <source>
        <dbReference type="EMBL" id="MBM6759057.1"/>
    </source>
</evidence>
<feature type="transmembrane region" description="Helical" evidence="8">
    <location>
        <begin position="307"/>
        <end position="324"/>
    </location>
</feature>
<dbReference type="PANTHER" id="PTHR13285:SF18">
    <property type="entry name" value="PROTEIN-CYSTEINE N-PALMITOYLTRANSFERASE RASP"/>
    <property type="match status" value="1"/>
</dbReference>
<evidence type="ECO:0000256" key="4">
    <source>
        <dbReference type="ARBA" id="ARBA00022692"/>
    </source>
</evidence>
<feature type="transmembrane region" description="Helical" evidence="8">
    <location>
        <begin position="76"/>
        <end position="98"/>
    </location>
</feature>
<evidence type="ECO:0000256" key="8">
    <source>
        <dbReference type="SAM" id="Phobius"/>
    </source>
</evidence>
<feature type="transmembrane region" description="Helical" evidence="8">
    <location>
        <begin position="189"/>
        <end position="207"/>
    </location>
</feature>
<dbReference type="Proteomes" id="UP000703295">
    <property type="component" value="Unassembled WGS sequence"/>
</dbReference>
<dbReference type="PIRSF" id="PIRSF500217">
    <property type="entry name" value="AlgI"/>
    <property type="match status" value="1"/>
</dbReference>
<gene>
    <name evidence="9" type="ORF">H6A31_10265</name>
</gene>
<comment type="similarity">
    <text evidence="2 7">Belongs to the membrane-bound acyltransferase family.</text>
</comment>
<dbReference type="PANTHER" id="PTHR13285">
    <property type="entry name" value="ACYLTRANSFERASE"/>
    <property type="match status" value="1"/>
</dbReference>
<feature type="transmembrane region" description="Helical" evidence="8">
    <location>
        <begin position="361"/>
        <end position="378"/>
    </location>
</feature>
<keyword evidence="4 8" id="KW-0812">Transmembrane</keyword>
<evidence type="ECO:0000313" key="10">
    <source>
        <dbReference type="Proteomes" id="UP000703295"/>
    </source>
</evidence>
<feature type="transmembrane region" description="Helical" evidence="8">
    <location>
        <begin position="118"/>
        <end position="139"/>
    </location>
</feature>
<dbReference type="InterPro" id="IPR004299">
    <property type="entry name" value="MBOAT_fam"/>
</dbReference>
<keyword evidence="10" id="KW-1185">Reference proteome</keyword>
<dbReference type="InterPro" id="IPR051085">
    <property type="entry name" value="MB_O-acyltransferase"/>
</dbReference>
<proteinExistence type="inferred from homology"/>
<evidence type="ECO:0000256" key="2">
    <source>
        <dbReference type="ARBA" id="ARBA00010323"/>
    </source>
</evidence>
<comment type="caution">
    <text evidence="9">The sequence shown here is derived from an EMBL/GenBank/DDBJ whole genome shotgun (WGS) entry which is preliminary data.</text>
</comment>
<feature type="transmembrane region" description="Helical" evidence="8">
    <location>
        <begin position="405"/>
        <end position="422"/>
    </location>
</feature>
<reference evidence="9 10" key="1">
    <citation type="journal article" date="2021" name="Sci. Rep.">
        <title>The distribution of antibiotic resistance genes in chicken gut microbiota commensals.</title>
        <authorList>
            <person name="Juricova H."/>
            <person name="Matiasovicova J."/>
            <person name="Kubasova T."/>
            <person name="Cejkova D."/>
            <person name="Rychlik I."/>
        </authorList>
    </citation>
    <scope>NUCLEOTIDE SEQUENCE [LARGE SCALE GENOMIC DNA]</scope>
    <source>
        <strain evidence="9 10">An801</strain>
    </source>
</reference>
<feature type="transmembrane region" description="Helical" evidence="8">
    <location>
        <begin position="330"/>
        <end position="349"/>
    </location>
</feature>
<comment type="subcellular location">
    <subcellularLocation>
        <location evidence="1">Cell membrane</location>
        <topology evidence="1">Multi-pass membrane protein</topology>
    </subcellularLocation>
</comment>
<feature type="transmembrane region" description="Helical" evidence="8">
    <location>
        <begin position="443"/>
        <end position="466"/>
    </location>
</feature>
<dbReference type="RefSeq" id="WP_204476226.1">
    <property type="nucleotide sequence ID" value="NZ_JACJJW010000027.1"/>
</dbReference>
<accession>A0ABS2EWI7</accession>
<feature type="transmembrane region" description="Helical" evidence="8">
    <location>
        <begin position="245"/>
        <end position="264"/>
    </location>
</feature>
<organism evidence="9 10">
    <name type="scientific">Bacteroides mediterraneensis</name>
    <dbReference type="NCBI Taxonomy" id="1841856"/>
    <lineage>
        <taxon>Bacteria</taxon>
        <taxon>Pseudomonadati</taxon>
        <taxon>Bacteroidota</taxon>
        <taxon>Bacteroidia</taxon>
        <taxon>Bacteroidales</taxon>
        <taxon>Bacteroidaceae</taxon>
        <taxon>Bacteroides</taxon>
    </lineage>
</organism>
<dbReference type="EMBL" id="JACJJW010000027">
    <property type="protein sequence ID" value="MBM6759057.1"/>
    <property type="molecule type" value="Genomic_DNA"/>
</dbReference>
<evidence type="ECO:0000256" key="6">
    <source>
        <dbReference type="ARBA" id="ARBA00023136"/>
    </source>
</evidence>
<feature type="transmembrane region" description="Helical" evidence="8">
    <location>
        <begin position="6"/>
        <end position="21"/>
    </location>
</feature>